<evidence type="ECO:0000313" key="2">
    <source>
        <dbReference type="WBParaSite" id="MCU_012828-RA"/>
    </source>
</evidence>
<evidence type="ECO:0000256" key="1">
    <source>
        <dbReference type="SAM" id="MobiDB-lite"/>
    </source>
</evidence>
<dbReference type="AlphaFoldDB" id="A0A5K3FXC7"/>
<proteinExistence type="predicted"/>
<sequence length="86" mass="9234">MMNCIPHCQPKESPLTYANSINTSNTANPSYYSPTNADPSEPQDARISASISNASVPDLTGLTAANNGQTEGVSHSLDRQKRKIKE</sequence>
<name>A0A5K3FXC7_MESCO</name>
<reference evidence="2" key="1">
    <citation type="submission" date="2019-11" db="UniProtKB">
        <authorList>
            <consortium name="WormBaseParasite"/>
        </authorList>
    </citation>
    <scope>IDENTIFICATION</scope>
</reference>
<protein>
    <submittedName>
        <fullName evidence="2">AC4</fullName>
    </submittedName>
</protein>
<organism evidence="2">
    <name type="scientific">Mesocestoides corti</name>
    <name type="common">Flatworm</name>
    <dbReference type="NCBI Taxonomy" id="53468"/>
    <lineage>
        <taxon>Eukaryota</taxon>
        <taxon>Metazoa</taxon>
        <taxon>Spiralia</taxon>
        <taxon>Lophotrochozoa</taxon>
        <taxon>Platyhelminthes</taxon>
        <taxon>Cestoda</taxon>
        <taxon>Eucestoda</taxon>
        <taxon>Cyclophyllidea</taxon>
        <taxon>Mesocestoididae</taxon>
        <taxon>Mesocestoides</taxon>
    </lineage>
</organism>
<feature type="compositionally biased region" description="Polar residues" evidence="1">
    <location>
        <begin position="16"/>
        <end position="38"/>
    </location>
</feature>
<feature type="compositionally biased region" description="Polar residues" evidence="1">
    <location>
        <begin position="63"/>
        <end position="73"/>
    </location>
</feature>
<dbReference type="WBParaSite" id="MCU_012828-RA">
    <property type="protein sequence ID" value="MCU_012828-RA"/>
    <property type="gene ID" value="MCU_012828"/>
</dbReference>
<feature type="region of interest" description="Disordered" evidence="1">
    <location>
        <begin position="1"/>
        <end position="86"/>
    </location>
</feature>
<accession>A0A5K3FXC7</accession>